<dbReference type="PROSITE" id="PS51352">
    <property type="entry name" value="THIOREDOXIN_2"/>
    <property type="match status" value="1"/>
</dbReference>
<dbReference type="EC" id="1.11.1.15" evidence="9"/>
<keyword evidence="11" id="KW-1185">Reference proteome</keyword>
<evidence type="ECO:0000256" key="1">
    <source>
        <dbReference type="ARBA" id="ARBA00022559"/>
    </source>
</evidence>
<dbReference type="InterPro" id="IPR050217">
    <property type="entry name" value="Peroxiredoxin"/>
</dbReference>
<dbReference type="GO" id="GO:0045454">
    <property type="term" value="P:cell redox homeostasis"/>
    <property type="evidence" value="ECO:0007669"/>
    <property type="project" value="TreeGrafter"/>
</dbReference>
<evidence type="ECO:0000256" key="5">
    <source>
        <dbReference type="ARBA" id="ARBA00025719"/>
    </source>
</evidence>
<feature type="active site" description="Cysteine sulfenic acid (-SOH) intermediate; for peroxidase activity" evidence="7">
    <location>
        <position position="47"/>
    </location>
</feature>
<dbReference type="GO" id="GO:0042744">
    <property type="term" value="P:hydrogen peroxide catabolic process"/>
    <property type="evidence" value="ECO:0007669"/>
    <property type="project" value="TreeGrafter"/>
</dbReference>
<dbReference type="Gene3D" id="3.40.30.10">
    <property type="entry name" value="Glutaredoxin"/>
    <property type="match status" value="1"/>
</dbReference>
<dbReference type="InterPro" id="IPR045020">
    <property type="entry name" value="PRX_1cys"/>
</dbReference>
<reference evidence="10 11" key="1">
    <citation type="journal article" date="2014" name="BMC Biol.">
        <title>A comprehensive evaluation of rodent malaria parasite genomes and gene expression.</title>
        <authorList>
            <person name="Otto T.D."/>
            <person name="Bohme U."/>
            <person name="Jackson A.P."/>
            <person name="Hunt M."/>
            <person name="Franke-Fayard B."/>
            <person name="Hoeijmakers W.A."/>
            <person name="Religa A.A."/>
            <person name="Robertson L."/>
            <person name="Sanders M."/>
            <person name="Ogun S.A."/>
            <person name="Cunningham D."/>
            <person name="Erhart A."/>
            <person name="Billker O."/>
            <person name="Khan S.M."/>
            <person name="Stunnenberg H.G."/>
            <person name="Langhorne J."/>
            <person name="Holder A.A."/>
            <person name="Waters A.P."/>
            <person name="Newbold C.I."/>
            <person name="Pain A."/>
            <person name="Berriman M."/>
            <person name="Janse C.J."/>
        </authorList>
    </citation>
    <scope>NUCLEOTIDE SEQUENCE [LARGE SCALE GENOMIC DNA]</scope>
    <source>
        <strain evidence="10 11">AS</strain>
    </source>
</reference>
<dbReference type="EMBL" id="LK022889">
    <property type="protein sequence ID" value="VTZ69758.1"/>
    <property type="molecule type" value="Genomic_DNA"/>
</dbReference>
<dbReference type="Gene3D" id="3.30.1020.10">
    <property type="entry name" value="Antioxidant, Horf6, Chain A, domain2"/>
    <property type="match status" value="1"/>
</dbReference>
<keyword evidence="4 6" id="KW-0676">Redox-active center</keyword>
<dbReference type="AlphaFoldDB" id="A0A077TPL8"/>
<dbReference type="PANTHER" id="PTHR10681">
    <property type="entry name" value="THIOREDOXIN PEROXIDASE"/>
    <property type="match status" value="1"/>
</dbReference>
<dbReference type="InterPro" id="IPR013766">
    <property type="entry name" value="Thioredoxin_domain"/>
</dbReference>
<dbReference type="GO" id="GO:0033554">
    <property type="term" value="P:cellular response to stress"/>
    <property type="evidence" value="ECO:0007669"/>
    <property type="project" value="TreeGrafter"/>
</dbReference>
<dbReference type="EMBL" id="LT608164">
    <property type="protein sequence ID" value="SCN62224.1"/>
    <property type="molecule type" value="Genomic_DNA"/>
</dbReference>
<keyword evidence="1 6" id="KW-0575">Peroxidase</keyword>
<dbReference type="FunFam" id="3.30.1020.10:FF:000001">
    <property type="entry name" value="1-Cys peroxiredoxin"/>
    <property type="match status" value="1"/>
</dbReference>
<name>A0A077TPL8_PLACU</name>
<accession>A0A077TPL8</accession>
<reference evidence="10" key="2">
    <citation type="submission" date="2014-05" db="EMBL/GenBank/DDBJ databases">
        <authorList>
            <person name="Aslett M.A."/>
            <person name="De Silva N."/>
        </authorList>
    </citation>
    <scope>NUCLEOTIDE SEQUENCE</scope>
    <source>
        <strain evidence="10">AS</strain>
    </source>
</reference>
<evidence type="ECO:0000313" key="11">
    <source>
        <dbReference type="Proteomes" id="UP000071118"/>
    </source>
</evidence>
<dbReference type="Proteomes" id="UP000071118">
    <property type="component" value="Chromosome 12"/>
</dbReference>
<proteinExistence type="inferred from homology"/>
<evidence type="ECO:0000313" key="12">
    <source>
        <dbReference type="Proteomes" id="UP000195489"/>
    </source>
</evidence>
<dbReference type="OrthoDB" id="2996783at2759"/>
<evidence type="ECO:0000313" key="9">
    <source>
        <dbReference type="EMBL" id="SCN62224.1"/>
    </source>
</evidence>
<evidence type="ECO:0000256" key="4">
    <source>
        <dbReference type="ARBA" id="ARBA00023284"/>
    </source>
</evidence>
<protein>
    <submittedName>
        <fullName evidence="9">1-cys peroxiredoxin, putative</fullName>
        <ecNumber evidence="9">1.11.1.15</ecNumber>
    </submittedName>
</protein>
<dbReference type="InterPro" id="IPR000866">
    <property type="entry name" value="AhpC/TSA"/>
</dbReference>
<reference evidence="9 12" key="3">
    <citation type="submission" date="2016-08" db="EMBL/GenBank/DDBJ databases">
        <authorList>
            <consortium name="Pathogen Informatics"/>
        </authorList>
    </citation>
    <scope>NUCLEOTIDE SEQUENCE [LARGE SCALE GENOMIC DNA]</scope>
    <source>
        <strain evidence="10">AS</strain>
        <strain evidence="9 12">CB</strain>
    </source>
</reference>
<comment type="similarity">
    <text evidence="5">Belongs to the peroxiredoxin family. Prx6 subfamily.</text>
</comment>
<evidence type="ECO:0000256" key="6">
    <source>
        <dbReference type="PIRNR" id="PIRNR000239"/>
    </source>
</evidence>
<sequence>MAYHLGAKFPNFTAKASGIDGDFELYKYIENSWAILFSHPNDFTPVCTTELAELGKMHDEFLKLNCKLVGFSCNSKESHEQWIEDIKHYGKLNKWEIPIVCDESRELANKLKIMDEEEKDISGLPLTCRCLFFISPEKTIKATVLYPATTGRNAQEILRVLKSLQLTSKTPVATPVNWNEGDKCCVIPTLQDDEISKHFKNEITKVDMPSKKKYLRFVDL</sequence>
<dbReference type="InterPro" id="IPR024706">
    <property type="entry name" value="Peroxiredoxin_AhpC-typ"/>
</dbReference>
<dbReference type="Proteomes" id="UP000195489">
    <property type="component" value="Chromosome 12"/>
</dbReference>
<dbReference type="SUPFAM" id="SSF52833">
    <property type="entry name" value="Thioredoxin-like"/>
    <property type="match status" value="1"/>
</dbReference>
<evidence type="ECO:0000313" key="10">
    <source>
        <dbReference type="EMBL" id="VTZ69758.1"/>
    </source>
</evidence>
<dbReference type="GO" id="GO:0008379">
    <property type="term" value="F:thioredoxin peroxidase activity"/>
    <property type="evidence" value="ECO:0007669"/>
    <property type="project" value="TreeGrafter"/>
</dbReference>
<dbReference type="InterPro" id="IPR019479">
    <property type="entry name" value="Peroxiredoxin_C"/>
</dbReference>
<dbReference type="VEuPathDB" id="PlasmoDB:PCHAS_1228700"/>
<dbReference type="FunFam" id="3.40.30.10:FF:000011">
    <property type="entry name" value="Peroxiredoxin PRX1"/>
    <property type="match status" value="1"/>
</dbReference>
<organism evidence="9 12">
    <name type="scientific">Plasmodium chabaudi chabaudi</name>
    <dbReference type="NCBI Taxonomy" id="31271"/>
    <lineage>
        <taxon>Eukaryota</taxon>
        <taxon>Sar</taxon>
        <taxon>Alveolata</taxon>
        <taxon>Apicomplexa</taxon>
        <taxon>Aconoidasida</taxon>
        <taxon>Haemosporida</taxon>
        <taxon>Plasmodiidae</taxon>
        <taxon>Plasmodium</taxon>
        <taxon>Plasmodium (Vinckeia)</taxon>
    </lineage>
</organism>
<dbReference type="InterPro" id="IPR036249">
    <property type="entry name" value="Thioredoxin-like_sf"/>
</dbReference>
<dbReference type="GO" id="GO:0005829">
    <property type="term" value="C:cytosol"/>
    <property type="evidence" value="ECO:0007669"/>
    <property type="project" value="TreeGrafter"/>
</dbReference>
<dbReference type="PANTHER" id="PTHR10681:SF121">
    <property type="entry name" value="ALKYL HYDROPEROXIDE REDUCTASE C"/>
    <property type="match status" value="1"/>
</dbReference>
<gene>
    <name evidence="9" type="primary">1-CysPxn</name>
    <name evidence="10" type="ORF">PCHAS_1228700</name>
    <name evidence="9" type="ORF">PCHCB_000336000</name>
</gene>
<dbReference type="Pfam" id="PF10417">
    <property type="entry name" value="1-cysPrx_C"/>
    <property type="match status" value="1"/>
</dbReference>
<evidence type="ECO:0000256" key="7">
    <source>
        <dbReference type="PIRSR" id="PIRSR000239-1"/>
    </source>
</evidence>
<evidence type="ECO:0000256" key="2">
    <source>
        <dbReference type="ARBA" id="ARBA00022862"/>
    </source>
</evidence>
<dbReference type="KEGG" id="pcb:PCHAS_1228700"/>
<evidence type="ECO:0000256" key="3">
    <source>
        <dbReference type="ARBA" id="ARBA00023002"/>
    </source>
</evidence>
<dbReference type="CDD" id="cd03016">
    <property type="entry name" value="PRX_1cys"/>
    <property type="match status" value="1"/>
</dbReference>
<dbReference type="RefSeq" id="XP_733902.2">
    <property type="nucleotide sequence ID" value="XM_728809.2"/>
</dbReference>
<comment type="function">
    <text evidence="6">Thiol-specific peroxidase that catalyzes the reduction of hydrogen peroxide and organic hydroperoxides to water and alcohols, respectively.</text>
</comment>
<dbReference type="PIRSF" id="PIRSF000239">
    <property type="entry name" value="AHPC"/>
    <property type="match status" value="1"/>
</dbReference>
<dbReference type="Pfam" id="PF00578">
    <property type="entry name" value="AhpC-TSA"/>
    <property type="match status" value="1"/>
</dbReference>
<evidence type="ECO:0000259" key="8">
    <source>
        <dbReference type="PROSITE" id="PS51352"/>
    </source>
</evidence>
<dbReference type="GO" id="GO:0006979">
    <property type="term" value="P:response to oxidative stress"/>
    <property type="evidence" value="ECO:0007669"/>
    <property type="project" value="TreeGrafter"/>
</dbReference>
<dbReference type="GeneID" id="3486873"/>
<keyword evidence="3 6" id="KW-0560">Oxidoreductase</keyword>
<keyword evidence="2 6" id="KW-0049">Antioxidant</keyword>
<feature type="domain" description="Thioredoxin" evidence="8">
    <location>
        <begin position="3"/>
        <end position="166"/>
    </location>
</feature>